<dbReference type="InterPro" id="IPR011010">
    <property type="entry name" value="DNA_brk_join_enz"/>
</dbReference>
<name>A0A078QYK0_PHOVU</name>
<keyword evidence="2" id="KW-0238">DNA-binding</keyword>
<dbReference type="GO" id="GO:0003677">
    <property type="term" value="F:DNA binding"/>
    <property type="evidence" value="ECO:0007669"/>
    <property type="project" value="UniProtKB-KW"/>
</dbReference>
<accession>A0A078QYK0</accession>
<comment type="similarity">
    <text evidence="1">Belongs to the 'phage' integrase family.</text>
</comment>
<dbReference type="SUPFAM" id="SSF56349">
    <property type="entry name" value="DNA breaking-rejoining enzymes"/>
    <property type="match status" value="1"/>
</dbReference>
<proteinExistence type="inferred from homology"/>
<evidence type="ECO:0000256" key="3">
    <source>
        <dbReference type="ARBA" id="ARBA00023172"/>
    </source>
</evidence>
<evidence type="ECO:0000256" key="1">
    <source>
        <dbReference type="ARBA" id="ARBA00008857"/>
    </source>
</evidence>
<dbReference type="PATRIC" id="fig|1339350.3.peg.3652"/>
<evidence type="ECO:0000313" key="6">
    <source>
        <dbReference type="Proteomes" id="UP000028134"/>
    </source>
</evidence>
<dbReference type="InterPro" id="IPR050090">
    <property type="entry name" value="Tyrosine_recombinase_XerCD"/>
</dbReference>
<dbReference type="PROSITE" id="PS51898">
    <property type="entry name" value="TYR_RECOMBINASE"/>
    <property type="match status" value="1"/>
</dbReference>
<dbReference type="GO" id="GO:0006310">
    <property type="term" value="P:DNA recombination"/>
    <property type="evidence" value="ECO:0007669"/>
    <property type="project" value="UniProtKB-KW"/>
</dbReference>
<dbReference type="EMBL" id="JNHI01000029">
    <property type="protein sequence ID" value="KDS27476.1"/>
    <property type="molecule type" value="Genomic_DNA"/>
</dbReference>
<comment type="caution">
    <text evidence="5">The sequence shown here is derived from an EMBL/GenBank/DDBJ whole genome shotgun (WGS) entry which is preliminary data.</text>
</comment>
<dbReference type="GeneID" id="5304140"/>
<gene>
    <name evidence="5" type="ORF">M097_3832</name>
</gene>
<dbReference type="InterPro" id="IPR025269">
    <property type="entry name" value="SAM-like_dom"/>
</dbReference>
<dbReference type="Pfam" id="PF17293">
    <property type="entry name" value="Arm-DNA-bind_5"/>
    <property type="match status" value="1"/>
</dbReference>
<dbReference type="Gene3D" id="1.10.150.130">
    <property type="match status" value="1"/>
</dbReference>
<evidence type="ECO:0000259" key="4">
    <source>
        <dbReference type="PROSITE" id="PS51898"/>
    </source>
</evidence>
<evidence type="ECO:0000313" key="5">
    <source>
        <dbReference type="EMBL" id="KDS27476.1"/>
    </source>
</evidence>
<dbReference type="InterPro" id="IPR013762">
    <property type="entry name" value="Integrase-like_cat_sf"/>
</dbReference>
<evidence type="ECO:0000256" key="2">
    <source>
        <dbReference type="ARBA" id="ARBA00023125"/>
    </source>
</evidence>
<dbReference type="InterPro" id="IPR002104">
    <property type="entry name" value="Integrase_catalytic"/>
</dbReference>
<dbReference type="InterPro" id="IPR010998">
    <property type="entry name" value="Integrase_recombinase_N"/>
</dbReference>
<organism evidence="5 6">
    <name type="scientific">Phocaeicola vulgatus str. 3775 SL</name>
    <name type="common">B</name>
    <name type="synonym">iv</name>
    <dbReference type="NCBI Taxonomy" id="1339350"/>
    <lineage>
        <taxon>Bacteria</taxon>
        <taxon>Pseudomonadati</taxon>
        <taxon>Bacteroidota</taxon>
        <taxon>Bacteroidia</taxon>
        <taxon>Bacteroidales</taxon>
        <taxon>Bacteroidaceae</taxon>
        <taxon>Phocaeicola</taxon>
    </lineage>
</organism>
<dbReference type="Gene3D" id="1.10.443.10">
    <property type="entry name" value="Intergrase catalytic core"/>
    <property type="match status" value="1"/>
</dbReference>
<dbReference type="RefSeq" id="WP_012055576.1">
    <property type="nucleotide sequence ID" value="NZ_JNHI01000029.1"/>
</dbReference>
<dbReference type="Proteomes" id="UP000028134">
    <property type="component" value="Unassembled WGS sequence"/>
</dbReference>
<dbReference type="AlphaFoldDB" id="A0A078QYK0"/>
<dbReference type="PANTHER" id="PTHR30349">
    <property type="entry name" value="PHAGE INTEGRASE-RELATED"/>
    <property type="match status" value="1"/>
</dbReference>
<dbReference type="InterPro" id="IPR035386">
    <property type="entry name" value="Arm-DNA-bind_5"/>
</dbReference>
<dbReference type="Pfam" id="PF00589">
    <property type="entry name" value="Phage_integrase"/>
    <property type="match status" value="1"/>
</dbReference>
<dbReference type="GO" id="GO:0015074">
    <property type="term" value="P:DNA integration"/>
    <property type="evidence" value="ECO:0007669"/>
    <property type="project" value="InterPro"/>
</dbReference>
<sequence length="404" mass="46453">MDATISVVCYKSKTLSNGEHPLMLRISKDGKKKYQSLGISVNPKFWDFQKNKPKPKCPNLEYLQKIILDKKLELQKKMLEIKSDQKEYSAATLIEANEKLQVAKNVDCFYKEIIAQCEINNKCGNRLVYLNSYNSLKRFTNGKLEIPFNTINVAWLEKYEKWLRSNGNKETTISLMFRTLRSTYNKAIKERCAHLSDYPFQEYKISKFDTSTQKRAIAKTDMLKFTETSQPIGQKKYVELSKDIFIFSYLCGGINFTDIANLTQENIVNGRLHYIRQKTGKLIKIGIPQEAMQIIKKYTDESNGYLFPILNVKVHKTALQKQNRIHKIRGKVNDILKTLGKRLGIEANITTYVARHSFASVLKKSGVNIALISEALGHSDLATTQIYLDSFDNEQVDEAMKNLL</sequence>
<dbReference type="PANTHER" id="PTHR30349:SF64">
    <property type="entry name" value="PROPHAGE INTEGRASE INTD-RELATED"/>
    <property type="match status" value="1"/>
</dbReference>
<protein>
    <submittedName>
        <fullName evidence="5">Phage integrase family protein</fullName>
    </submittedName>
</protein>
<keyword evidence="3" id="KW-0233">DNA recombination</keyword>
<dbReference type="CDD" id="cd01185">
    <property type="entry name" value="INTN1_C_like"/>
    <property type="match status" value="1"/>
</dbReference>
<dbReference type="Pfam" id="PF13102">
    <property type="entry name" value="Phage_int_SAM_5"/>
    <property type="match status" value="1"/>
</dbReference>
<feature type="domain" description="Tyr recombinase" evidence="4">
    <location>
        <begin position="212"/>
        <end position="401"/>
    </location>
</feature>
<reference evidence="5 6" key="1">
    <citation type="submission" date="2014-04" db="EMBL/GenBank/DDBJ databases">
        <authorList>
            <person name="Sears C."/>
            <person name="Carroll K."/>
            <person name="Sack B.R."/>
            <person name="Qadri F."/>
            <person name="Myers L.L."/>
            <person name="Chung G.-T."/>
            <person name="Escheverria P."/>
            <person name="Fraser C.M."/>
            <person name="Sadzewicz L."/>
            <person name="Shefchek K.A."/>
            <person name="Tallon L."/>
            <person name="Das S.P."/>
            <person name="Daugherty S."/>
            <person name="Mongodin E.F."/>
        </authorList>
    </citation>
    <scope>NUCLEOTIDE SEQUENCE [LARGE SCALE GENOMIC DNA]</scope>
    <source>
        <strain evidence="6">3775 SL(B) 10 (iv)</strain>
    </source>
</reference>